<keyword evidence="1" id="KW-0472">Membrane</keyword>
<dbReference type="EMBL" id="JASKYM010000009">
    <property type="protein sequence ID" value="MDK2564642.1"/>
    <property type="molecule type" value="Genomic_DNA"/>
</dbReference>
<comment type="caution">
    <text evidence="2">The sequence shown here is derived from an EMBL/GenBank/DDBJ whole genome shotgun (WGS) entry which is preliminary data.</text>
</comment>
<accession>A0ABT7ECH2</accession>
<gene>
    <name evidence="2" type="ORF">QOZ84_13955</name>
</gene>
<evidence type="ECO:0000256" key="1">
    <source>
        <dbReference type="SAM" id="Phobius"/>
    </source>
</evidence>
<dbReference type="Pfam" id="PF14014">
    <property type="entry name" value="DUF4230"/>
    <property type="match status" value="1"/>
</dbReference>
<sequence length="198" mass="23088">MWQKAKKIKKIVILLFILIVVTTGSYFIYKFKTNQNIYKDNTKVMDTISQVLNLSTVKYSYSNVVTVKKDKSINDIKIPFTEKSFIIKYNGVINGGVKPEDINISKNTGDKIFIEIERCEILDHYIDDDNIYVYDVKSSIFNKLEIQDVLEDISKYKKEYEEKALKEGLMDEIKNSTKSSIKNMLKNMGYKEIVITFK</sequence>
<protein>
    <submittedName>
        <fullName evidence="2">DUF4230 domain-containing protein</fullName>
    </submittedName>
</protein>
<feature type="transmembrane region" description="Helical" evidence="1">
    <location>
        <begin position="12"/>
        <end position="29"/>
    </location>
</feature>
<proteinExistence type="predicted"/>
<evidence type="ECO:0000313" key="3">
    <source>
        <dbReference type="Proteomes" id="UP001301012"/>
    </source>
</evidence>
<keyword evidence="1" id="KW-1133">Transmembrane helix</keyword>
<dbReference type="InterPro" id="IPR025324">
    <property type="entry name" value="DUF4230"/>
</dbReference>
<dbReference type="Proteomes" id="UP001301012">
    <property type="component" value="Unassembled WGS sequence"/>
</dbReference>
<name>A0ABT7ECH2_9FIRM</name>
<keyword evidence="3" id="KW-1185">Reference proteome</keyword>
<organism evidence="2 3">
    <name type="scientific">Romboutsia sedimentorum</name>
    <dbReference type="NCBI Taxonomy" id="1368474"/>
    <lineage>
        <taxon>Bacteria</taxon>
        <taxon>Bacillati</taxon>
        <taxon>Bacillota</taxon>
        <taxon>Clostridia</taxon>
        <taxon>Peptostreptococcales</taxon>
        <taxon>Peptostreptococcaceae</taxon>
        <taxon>Romboutsia</taxon>
    </lineage>
</organism>
<reference evidence="2 3" key="1">
    <citation type="submission" date="2023-05" db="EMBL/GenBank/DDBJ databases">
        <title>Rombocin, a short stable natural nisin variant, displays selective antimicrobial activity against Listeria monocytogenes and employs dual mode of action to kill target bacterial strains.</title>
        <authorList>
            <person name="Wambui J."/>
            <person name="Stephan R."/>
            <person name="Kuipers O.P."/>
        </authorList>
    </citation>
    <scope>NUCLEOTIDE SEQUENCE [LARGE SCALE GENOMIC DNA]</scope>
    <source>
        <strain evidence="2 3">RC002</strain>
    </source>
</reference>
<evidence type="ECO:0000313" key="2">
    <source>
        <dbReference type="EMBL" id="MDK2564642.1"/>
    </source>
</evidence>
<dbReference type="RefSeq" id="WP_284133556.1">
    <property type="nucleotide sequence ID" value="NZ_JASKYM010000009.1"/>
</dbReference>
<keyword evidence="1" id="KW-0812">Transmembrane</keyword>